<dbReference type="InterPro" id="IPR027328">
    <property type="entry name" value="MAPRE"/>
</dbReference>
<feature type="region of interest" description="Disordered" evidence="1">
    <location>
        <begin position="184"/>
        <end position="227"/>
    </location>
</feature>
<sequence length="227" mass="25126">PPWPSGPGGAPARPPEGAAGARRGPAPAREPRSAPGAMSNIGRMDGAFFVSRTELLGWANSALELNLTKVEQCANGAVYCQVIDACHPGTVLMKKVNWNARAEHESVPNYKVLQQAFDRCGIERHVEVDKLVRGKYQDNLEMLQWIKTYYDRTSQGGEYNAVARRYCADPPEWARAHRRQRLAATSAPEEGWPPATRRAARARALRAAATPQPRRPSRVAGPPWRQR</sequence>
<dbReference type="SUPFAM" id="SSF47576">
    <property type="entry name" value="Calponin-homology domain, CH-domain"/>
    <property type="match status" value="1"/>
</dbReference>
<feature type="non-terminal residue" evidence="3">
    <location>
        <position position="1"/>
    </location>
</feature>
<organism evidence="3 4">
    <name type="scientific">Prorocentrum cordatum</name>
    <dbReference type="NCBI Taxonomy" id="2364126"/>
    <lineage>
        <taxon>Eukaryota</taxon>
        <taxon>Sar</taxon>
        <taxon>Alveolata</taxon>
        <taxon>Dinophyceae</taxon>
        <taxon>Prorocentrales</taxon>
        <taxon>Prorocentraceae</taxon>
        <taxon>Prorocentrum</taxon>
    </lineage>
</organism>
<feature type="compositionally biased region" description="Low complexity" evidence="1">
    <location>
        <begin position="15"/>
        <end position="37"/>
    </location>
</feature>
<reference evidence="3" key="1">
    <citation type="submission" date="2023-10" db="EMBL/GenBank/DDBJ databases">
        <authorList>
            <person name="Chen Y."/>
            <person name="Shah S."/>
            <person name="Dougan E. K."/>
            <person name="Thang M."/>
            <person name="Chan C."/>
        </authorList>
    </citation>
    <scope>NUCLEOTIDE SEQUENCE [LARGE SCALE GENOMIC DNA]</scope>
</reference>
<name>A0ABN9SC85_9DINO</name>
<evidence type="ECO:0000313" key="3">
    <source>
        <dbReference type="EMBL" id="CAK0829593.1"/>
    </source>
</evidence>
<accession>A0ABN9SC85</accession>
<proteinExistence type="predicted"/>
<evidence type="ECO:0000313" key="4">
    <source>
        <dbReference type="Proteomes" id="UP001189429"/>
    </source>
</evidence>
<feature type="region of interest" description="Disordered" evidence="1">
    <location>
        <begin position="1"/>
        <end position="39"/>
    </location>
</feature>
<protein>
    <recommendedName>
        <fullName evidence="2">Calponin-homology (CH) domain-containing protein</fullName>
    </recommendedName>
</protein>
<dbReference type="Proteomes" id="UP001189429">
    <property type="component" value="Unassembled WGS sequence"/>
</dbReference>
<dbReference type="InterPro" id="IPR036872">
    <property type="entry name" value="CH_dom_sf"/>
</dbReference>
<dbReference type="EMBL" id="CAUYUJ010010524">
    <property type="protein sequence ID" value="CAK0829593.1"/>
    <property type="molecule type" value="Genomic_DNA"/>
</dbReference>
<gene>
    <name evidence="3" type="ORF">PCOR1329_LOCUS28487</name>
</gene>
<comment type="caution">
    <text evidence="3">The sequence shown here is derived from an EMBL/GenBank/DDBJ whole genome shotgun (WGS) entry which is preliminary data.</text>
</comment>
<dbReference type="InterPro" id="IPR001715">
    <property type="entry name" value="CH_dom"/>
</dbReference>
<dbReference type="Pfam" id="PF00307">
    <property type="entry name" value="CH"/>
    <property type="match status" value="1"/>
</dbReference>
<dbReference type="Gene3D" id="1.10.418.10">
    <property type="entry name" value="Calponin-like domain"/>
    <property type="match status" value="1"/>
</dbReference>
<keyword evidence="4" id="KW-1185">Reference proteome</keyword>
<feature type="domain" description="Calponin-homology (CH)" evidence="2">
    <location>
        <begin position="49"/>
        <end position="151"/>
    </location>
</feature>
<evidence type="ECO:0000259" key="2">
    <source>
        <dbReference type="PROSITE" id="PS50021"/>
    </source>
</evidence>
<dbReference type="PROSITE" id="PS50021">
    <property type="entry name" value="CH"/>
    <property type="match status" value="1"/>
</dbReference>
<dbReference type="PANTHER" id="PTHR10623">
    <property type="entry name" value="MICROTUBULE-ASSOCIATED PROTEIN RP/EB FAMILY MEMBER"/>
    <property type="match status" value="1"/>
</dbReference>
<evidence type="ECO:0000256" key="1">
    <source>
        <dbReference type="SAM" id="MobiDB-lite"/>
    </source>
</evidence>